<evidence type="ECO:0000313" key="6">
    <source>
        <dbReference type="Proteomes" id="UP001203852"/>
    </source>
</evidence>
<comment type="caution">
    <text evidence="5">The sequence shown here is derived from an EMBL/GenBank/DDBJ whole genome shotgun (WGS) entry which is preliminary data.</text>
</comment>
<dbReference type="SUPFAM" id="SSF51735">
    <property type="entry name" value="NAD(P)-binding Rossmann-fold domains"/>
    <property type="match status" value="1"/>
</dbReference>
<dbReference type="PRINTS" id="PR00081">
    <property type="entry name" value="GDHRDH"/>
</dbReference>
<dbReference type="InterPro" id="IPR002347">
    <property type="entry name" value="SDR_fam"/>
</dbReference>
<dbReference type="FunFam" id="3.40.50.720:FF:000281">
    <property type="entry name" value="Uncharacterized oxidoreductase YIR035C"/>
    <property type="match status" value="1"/>
</dbReference>
<accession>A0AAN6IK01</accession>
<evidence type="ECO:0000256" key="3">
    <source>
        <dbReference type="ARBA" id="ARBA00023002"/>
    </source>
</evidence>
<dbReference type="AlphaFoldDB" id="A0AAN6IK01"/>
<evidence type="ECO:0000259" key="4">
    <source>
        <dbReference type="SMART" id="SM00822"/>
    </source>
</evidence>
<reference evidence="5" key="1">
    <citation type="journal article" date="2022" name="bioRxiv">
        <title>Deciphering the potential niche of two novel black yeast fungi from a biological soil crust based on their genomes, phenotypes, and melanin regulation.</title>
        <authorList>
            <consortium name="DOE Joint Genome Institute"/>
            <person name="Carr E.C."/>
            <person name="Barton Q."/>
            <person name="Grambo S."/>
            <person name="Sullivan M."/>
            <person name="Renfro C.M."/>
            <person name="Kuo A."/>
            <person name="Pangilinan J."/>
            <person name="Lipzen A."/>
            <person name="Keymanesh K."/>
            <person name="Savage E."/>
            <person name="Barry K."/>
            <person name="Grigoriev I.V."/>
            <person name="Riekhof W.R."/>
            <person name="Harris S.S."/>
        </authorList>
    </citation>
    <scope>NUCLEOTIDE SEQUENCE</scope>
    <source>
        <strain evidence="5">JF 03-4F</strain>
    </source>
</reference>
<dbReference type="Gene3D" id="3.40.50.720">
    <property type="entry name" value="NAD(P)-binding Rossmann-like Domain"/>
    <property type="match status" value="1"/>
</dbReference>
<dbReference type="InterPro" id="IPR057326">
    <property type="entry name" value="KR_dom"/>
</dbReference>
<proteinExistence type="inferred from homology"/>
<dbReference type="GO" id="GO:0050664">
    <property type="term" value="F:oxidoreductase activity, acting on NAD(P)H, oxygen as acceptor"/>
    <property type="evidence" value="ECO:0007669"/>
    <property type="project" value="TreeGrafter"/>
</dbReference>
<comment type="similarity">
    <text evidence="1">Belongs to the short-chain dehydrogenases/reductases (SDR) family.</text>
</comment>
<feature type="domain" description="Ketoreductase" evidence="4">
    <location>
        <begin position="27"/>
        <end position="207"/>
    </location>
</feature>
<evidence type="ECO:0000313" key="5">
    <source>
        <dbReference type="EMBL" id="KAI1618054.1"/>
    </source>
</evidence>
<gene>
    <name evidence="5" type="ORF">EDD36DRAFT_20535</name>
</gene>
<dbReference type="SMART" id="SM00822">
    <property type="entry name" value="PKS_KR"/>
    <property type="match status" value="1"/>
</dbReference>
<name>A0AAN6IK01_9EURO</name>
<dbReference type="InterPro" id="IPR036291">
    <property type="entry name" value="NAD(P)-bd_dom_sf"/>
</dbReference>
<sequence>MTTLRQSHFGESLQFINQHRSRHTSSCTVLVTGATAGIGKAVAEYLLASSAQHLLVLTGRNEDVLHEFRSRYPDRVITEAGDMSDLQFVRSIAQSIQLEGRLDGLVLNHGTMGSCFRIGQMEVEDWEETFRVNVTSCVALIQSALPLLRASQGRIVFTSSGAATNGYSAWGAYGASKAAINHLTLTLKNEEPEVTTVSIRPGVVDTAMQGDIREKFLKNMDEKDQVKFSTAKKDGKLLPPNKPGEVIAELAINADEGLSGMFLSWDDPKLAQYRSG</sequence>
<dbReference type="EMBL" id="MU404350">
    <property type="protein sequence ID" value="KAI1618054.1"/>
    <property type="molecule type" value="Genomic_DNA"/>
</dbReference>
<dbReference type="Proteomes" id="UP001203852">
    <property type="component" value="Unassembled WGS sequence"/>
</dbReference>
<keyword evidence="3" id="KW-0560">Oxidoreductase</keyword>
<keyword evidence="2" id="KW-0521">NADP</keyword>
<dbReference type="PANTHER" id="PTHR43008">
    <property type="entry name" value="BENZIL REDUCTASE"/>
    <property type="match status" value="1"/>
</dbReference>
<evidence type="ECO:0000256" key="2">
    <source>
        <dbReference type="ARBA" id="ARBA00022857"/>
    </source>
</evidence>
<protein>
    <submittedName>
        <fullName evidence="5">Short-chain dehydrogenase/reductase</fullName>
    </submittedName>
</protein>
<dbReference type="Pfam" id="PF00106">
    <property type="entry name" value="adh_short"/>
    <property type="match status" value="1"/>
</dbReference>
<evidence type="ECO:0000256" key="1">
    <source>
        <dbReference type="ARBA" id="ARBA00006484"/>
    </source>
</evidence>
<organism evidence="5 6">
    <name type="scientific">Exophiala viscosa</name>
    <dbReference type="NCBI Taxonomy" id="2486360"/>
    <lineage>
        <taxon>Eukaryota</taxon>
        <taxon>Fungi</taxon>
        <taxon>Dikarya</taxon>
        <taxon>Ascomycota</taxon>
        <taxon>Pezizomycotina</taxon>
        <taxon>Eurotiomycetes</taxon>
        <taxon>Chaetothyriomycetidae</taxon>
        <taxon>Chaetothyriales</taxon>
        <taxon>Herpotrichiellaceae</taxon>
        <taxon>Exophiala</taxon>
    </lineage>
</organism>
<keyword evidence="6" id="KW-1185">Reference proteome</keyword>
<dbReference type="PANTHER" id="PTHR43008:SF8">
    <property type="entry name" value="BENZIL REDUCTASE ((S)-BENZOIN FORMING) IRC24"/>
    <property type="match status" value="1"/>
</dbReference>